<name>A0ABU7SHK6_9ACTN</name>
<protein>
    <recommendedName>
        <fullName evidence="3">CBM-cenC domain-containing protein</fullName>
    </recommendedName>
</protein>
<keyword evidence="2" id="KW-1185">Reference proteome</keyword>
<reference evidence="1 2" key="1">
    <citation type="submission" date="2024-01" db="EMBL/GenBank/DDBJ databases">
        <title>Genome insights into Plantactinospora veratri sp. nov.</title>
        <authorList>
            <person name="Wang L."/>
        </authorList>
    </citation>
    <scope>NUCLEOTIDE SEQUENCE [LARGE SCALE GENOMIC DNA]</scope>
    <source>
        <strain evidence="1 2">NEAU-FHS4</strain>
    </source>
</reference>
<evidence type="ECO:0000313" key="2">
    <source>
        <dbReference type="Proteomes" id="UP001339911"/>
    </source>
</evidence>
<accession>A0ABU7SHK6</accession>
<evidence type="ECO:0008006" key="3">
    <source>
        <dbReference type="Google" id="ProtNLM"/>
    </source>
</evidence>
<proteinExistence type="predicted"/>
<comment type="caution">
    <text evidence="1">The sequence shown here is derived from an EMBL/GenBank/DDBJ whole genome shotgun (WGS) entry which is preliminary data.</text>
</comment>
<dbReference type="EMBL" id="JAZGQL010000016">
    <property type="protein sequence ID" value="MEE6309443.1"/>
    <property type="molecule type" value="Genomic_DNA"/>
</dbReference>
<sequence length="209" mass="21950">MRSIFLRSPLRQRSPFRKLFVRSPGATVPGTAGRPGRRIGAAALLLGLTVALLAGTASPASAAIITVQDGFEGAQAANWSFSHVGDGTGGISSLQTHNGVKDGFLSMRSAGFSSVGRRVFLPPTTSCTAGIWVNPVLATQQINFEIIEPKSFTYVALKTVVLSGAAPYTFVSTSWNHGPTDILVRVSLIGVNGVQLGTWVDDLGILCHT</sequence>
<organism evidence="1 2">
    <name type="scientific">Plantactinospora veratri</name>
    <dbReference type="NCBI Taxonomy" id="1436122"/>
    <lineage>
        <taxon>Bacteria</taxon>
        <taxon>Bacillati</taxon>
        <taxon>Actinomycetota</taxon>
        <taxon>Actinomycetes</taxon>
        <taxon>Micromonosporales</taxon>
        <taxon>Micromonosporaceae</taxon>
        <taxon>Plantactinospora</taxon>
    </lineage>
</organism>
<evidence type="ECO:0000313" key="1">
    <source>
        <dbReference type="EMBL" id="MEE6309443.1"/>
    </source>
</evidence>
<dbReference type="RefSeq" id="WP_331209711.1">
    <property type="nucleotide sequence ID" value="NZ_JAZGQL010000016.1"/>
</dbReference>
<dbReference type="Proteomes" id="UP001339911">
    <property type="component" value="Unassembled WGS sequence"/>
</dbReference>
<gene>
    <name evidence="1" type="ORF">V1634_21660</name>
</gene>